<dbReference type="SMART" id="SM00365">
    <property type="entry name" value="LRR_SD22"/>
    <property type="match status" value="4"/>
</dbReference>
<dbReference type="InterPro" id="IPR001611">
    <property type="entry name" value="Leu-rich_rpt"/>
</dbReference>
<gene>
    <name evidence="4" type="ORF">ACFFHM_05350</name>
</gene>
<evidence type="ECO:0000256" key="1">
    <source>
        <dbReference type="ARBA" id="ARBA00022614"/>
    </source>
</evidence>
<comment type="caution">
    <text evidence="4">The sequence shown here is derived from an EMBL/GenBank/DDBJ whole genome shotgun (WGS) entry which is preliminary data.</text>
</comment>
<dbReference type="EMBL" id="JBHLUX010000015">
    <property type="protein sequence ID" value="MFC0469978.1"/>
    <property type="molecule type" value="Genomic_DNA"/>
</dbReference>
<accession>A0ABV6KD56</accession>
<dbReference type="InterPro" id="IPR014867">
    <property type="entry name" value="Spore_coat_CotH_CotH2/3/7"/>
</dbReference>
<keyword evidence="1" id="KW-0433">Leucine-rich repeat</keyword>
<organism evidence="4 5">
    <name type="scientific">Halalkalibacter kiskunsagensis</name>
    <dbReference type="NCBI Taxonomy" id="1548599"/>
    <lineage>
        <taxon>Bacteria</taxon>
        <taxon>Bacillati</taxon>
        <taxon>Bacillota</taxon>
        <taxon>Bacilli</taxon>
        <taxon>Bacillales</taxon>
        <taxon>Bacillaceae</taxon>
        <taxon>Halalkalibacter</taxon>
    </lineage>
</organism>
<dbReference type="SMART" id="SM00369">
    <property type="entry name" value="LRR_TYP"/>
    <property type="match status" value="5"/>
</dbReference>
<dbReference type="InterPro" id="IPR032675">
    <property type="entry name" value="LRR_dom_sf"/>
</dbReference>
<dbReference type="Pfam" id="PF08757">
    <property type="entry name" value="CotH"/>
    <property type="match status" value="1"/>
</dbReference>
<dbReference type="SUPFAM" id="SSF52058">
    <property type="entry name" value="L domain-like"/>
    <property type="match status" value="1"/>
</dbReference>
<dbReference type="Proteomes" id="UP001589838">
    <property type="component" value="Unassembled WGS sequence"/>
</dbReference>
<feature type="domain" description="GH29D-like beta-sandwich" evidence="3">
    <location>
        <begin position="257"/>
        <end position="319"/>
    </location>
</feature>
<dbReference type="InterPro" id="IPR059177">
    <property type="entry name" value="GH29D-like_dom"/>
</dbReference>
<protein>
    <submittedName>
        <fullName evidence="4">Leucine-rich repeat domain-containing protein</fullName>
    </submittedName>
</protein>
<evidence type="ECO:0000313" key="4">
    <source>
        <dbReference type="EMBL" id="MFC0469978.1"/>
    </source>
</evidence>
<evidence type="ECO:0000256" key="2">
    <source>
        <dbReference type="ARBA" id="ARBA00022737"/>
    </source>
</evidence>
<dbReference type="InterPro" id="IPR050836">
    <property type="entry name" value="SDS22/Internalin_LRR"/>
</dbReference>
<evidence type="ECO:0000313" key="5">
    <source>
        <dbReference type="Proteomes" id="UP001589838"/>
    </source>
</evidence>
<name>A0ABV6KD56_9BACI</name>
<dbReference type="InterPro" id="IPR003591">
    <property type="entry name" value="Leu-rich_rpt_typical-subtyp"/>
</dbReference>
<dbReference type="PANTHER" id="PTHR46652">
    <property type="entry name" value="LEUCINE-RICH REPEAT AND IQ DOMAIN-CONTAINING PROTEIN 1-RELATED"/>
    <property type="match status" value="1"/>
</dbReference>
<dbReference type="RefSeq" id="WP_335962616.1">
    <property type="nucleotide sequence ID" value="NZ_JAXBLX010000031.1"/>
</dbReference>
<keyword evidence="2" id="KW-0677">Repeat</keyword>
<dbReference type="PANTHER" id="PTHR46652:SF3">
    <property type="entry name" value="LEUCINE-RICH REPEAT-CONTAINING PROTEIN 9"/>
    <property type="match status" value="1"/>
</dbReference>
<dbReference type="PROSITE" id="PS51450">
    <property type="entry name" value="LRR"/>
    <property type="match status" value="4"/>
</dbReference>
<dbReference type="Pfam" id="PF13290">
    <property type="entry name" value="CHB_HEX_C_1"/>
    <property type="match status" value="1"/>
</dbReference>
<dbReference type="Pfam" id="PF12799">
    <property type="entry name" value="LRR_4"/>
    <property type="match status" value="2"/>
</dbReference>
<keyword evidence="5" id="KW-1185">Reference proteome</keyword>
<sequence length="714" mass="81984">MNRQSWTVLIGIIVLLLGGWGGAYIFASDTRVTFADENFKQAVIVSLGTERPLKEYDLQQITTLNLRGRHIESLDDLRHFPNLQQLNVRENAIRDLDPIKYTPNIEQLDIEENFIQDLTPVSTLTQLRTLDAENNQIESIEPLTNLTGLVDLNLRNNRITSLEPLANLTYLETLNVRDNQIEDISTLQHLFRLQDLNLRNNLITDFSPLQDLQDLTQRVYVRGNPYDREPTLNQLYNQVRDVDFGDPALQVNMSEISGTYRSPFELSLESQREGVIRYTLDGSEPTLASDAYSSPIVIQETTTVRAKLFLANGETGETATRTYLMNESTSGTLPILAISIDPAHLFDEKRGIYVAGEHYDPAAPVPELTGNYMMRGSNWERPIQVSYFDQNGATSPLFTQPAGIRMYWGDSLETERKSFLLYSRGEYGQHVFTPSPLLSTNDQSDKRLIVSHGQKGDLSFIRHSLIHEAAKDINVISKESKPISLVVNNENWGLYHLTEYYDHHYFELTYQIDPRQLDLLEGNDKTSHGTRGSYDELVAYAMDHPLQQTDHFNYVSSQIDLASFIDFFIIQTYFQNKDLSQSTYWRDRGGDNKWRWAINHVEMDLENQLVDFEDFLHYHAESELVQLLLALLENQEFKQQFIDQYTERLQTTLSPENLSTLAIQLKEDIQANISSLIPISGNPSSVAEWEEANEELLYFLEERASDIHEQLLTF</sequence>
<evidence type="ECO:0000259" key="3">
    <source>
        <dbReference type="Pfam" id="PF13290"/>
    </source>
</evidence>
<proteinExistence type="predicted"/>
<dbReference type="InterPro" id="IPR025875">
    <property type="entry name" value="Leu-rich_rpt_4"/>
</dbReference>
<dbReference type="Gene3D" id="3.80.10.10">
    <property type="entry name" value="Ribonuclease Inhibitor"/>
    <property type="match status" value="1"/>
</dbReference>
<reference evidence="4 5" key="1">
    <citation type="submission" date="2024-09" db="EMBL/GenBank/DDBJ databases">
        <authorList>
            <person name="Sun Q."/>
            <person name="Mori K."/>
        </authorList>
    </citation>
    <scope>NUCLEOTIDE SEQUENCE [LARGE SCALE GENOMIC DNA]</scope>
    <source>
        <strain evidence="4 5">NCAIM B.02610</strain>
    </source>
</reference>